<gene>
    <name evidence="8" type="primary">putP</name>
    <name evidence="8" type="ordered locus">Pro_1635</name>
</gene>
<dbReference type="PATRIC" id="fig|167539.5.peg.1729"/>
<feature type="transmembrane region" description="Helical" evidence="7">
    <location>
        <begin position="446"/>
        <end position="465"/>
    </location>
</feature>
<dbReference type="PROSITE" id="PS50283">
    <property type="entry name" value="NA_SOLUT_SYMP_3"/>
    <property type="match status" value="1"/>
</dbReference>
<feature type="transmembrane region" description="Helical" evidence="7">
    <location>
        <begin position="196"/>
        <end position="224"/>
    </location>
</feature>
<feature type="transmembrane region" description="Helical" evidence="7">
    <location>
        <begin position="166"/>
        <end position="189"/>
    </location>
</feature>
<keyword evidence="3 7" id="KW-0812">Transmembrane</keyword>
<evidence type="ECO:0000256" key="4">
    <source>
        <dbReference type="ARBA" id="ARBA00022989"/>
    </source>
</evidence>
<dbReference type="eggNOG" id="COG0591">
    <property type="taxonomic scope" value="Bacteria"/>
</dbReference>
<feature type="transmembrane region" description="Helical" evidence="7">
    <location>
        <begin position="342"/>
        <end position="367"/>
    </location>
</feature>
<keyword evidence="9" id="KW-1185">Reference proteome</keyword>
<dbReference type="Proteomes" id="UP000001420">
    <property type="component" value="Chromosome"/>
</dbReference>
<dbReference type="Gene3D" id="1.20.1730.10">
    <property type="entry name" value="Sodium/glucose cotransporter"/>
    <property type="match status" value="1"/>
</dbReference>
<evidence type="ECO:0000256" key="3">
    <source>
        <dbReference type="ARBA" id="ARBA00022692"/>
    </source>
</evidence>
<dbReference type="OrthoDB" id="9810181at2"/>
<feature type="transmembrane region" description="Helical" evidence="7">
    <location>
        <begin position="124"/>
        <end position="146"/>
    </location>
</feature>
<reference evidence="8 9" key="1">
    <citation type="journal article" date="2003" name="Proc. Natl. Acad. Sci. U.S.A.">
        <title>Genome sequence of the cyanobacterium Prochlorococcus marinus SS120, a nearly minimal oxyphototrophic genome.</title>
        <authorList>
            <person name="Dufresne A."/>
            <person name="Salanoubat M."/>
            <person name="Partensky F."/>
            <person name="Artiguenave F."/>
            <person name="Axmann I.M."/>
            <person name="Barbe V."/>
            <person name="Duprat S."/>
            <person name="Galperin M.Y."/>
            <person name="Koonin E.V."/>
            <person name="Le Gall F."/>
            <person name="Makarova K.S."/>
            <person name="Ostrowski M."/>
            <person name="Oztas S."/>
            <person name="Robert C."/>
            <person name="Rogozin I.B."/>
            <person name="Scanlan D.J."/>
            <person name="Tandeau de Marsac N."/>
            <person name="Weissenbach J."/>
            <person name="Wincker P."/>
            <person name="Wolf Y.I."/>
            <person name="Hess W.R."/>
        </authorList>
    </citation>
    <scope>NUCLEOTIDE SEQUENCE [LARGE SCALE GENOMIC DNA]</scope>
    <source>
        <strain evidence="9">SARG / CCMP1375 / SS120</strain>
    </source>
</reference>
<keyword evidence="5 7" id="KW-0472">Membrane</keyword>
<dbReference type="EnsemblBacteria" id="AAQ00679">
    <property type="protein sequence ID" value="AAQ00679"/>
    <property type="gene ID" value="Pro_1635"/>
</dbReference>
<dbReference type="RefSeq" id="WP_011125785.1">
    <property type="nucleotide sequence ID" value="NC_005042.1"/>
</dbReference>
<dbReference type="InterPro" id="IPR038377">
    <property type="entry name" value="Na/Glc_symporter_sf"/>
</dbReference>
<feature type="transmembrane region" description="Helical" evidence="7">
    <location>
        <begin position="416"/>
        <end position="437"/>
    </location>
</feature>
<feature type="transmembrane region" description="Helical" evidence="7">
    <location>
        <begin position="6"/>
        <end position="23"/>
    </location>
</feature>
<evidence type="ECO:0000256" key="2">
    <source>
        <dbReference type="ARBA" id="ARBA00006434"/>
    </source>
</evidence>
<comment type="similarity">
    <text evidence="2 6">Belongs to the sodium:solute symporter (SSF) (TC 2.A.21) family.</text>
</comment>
<dbReference type="KEGG" id="pma:Pro_1635"/>
<feature type="transmembrane region" description="Helical" evidence="7">
    <location>
        <begin position="561"/>
        <end position="577"/>
    </location>
</feature>
<feature type="transmembrane region" description="Helical" evidence="7">
    <location>
        <begin position="43"/>
        <end position="65"/>
    </location>
</feature>
<organism evidence="8 9">
    <name type="scientific">Prochlorococcus marinus (strain SARG / CCMP1375 / SS120)</name>
    <dbReference type="NCBI Taxonomy" id="167539"/>
    <lineage>
        <taxon>Bacteria</taxon>
        <taxon>Bacillati</taxon>
        <taxon>Cyanobacteriota</taxon>
        <taxon>Cyanophyceae</taxon>
        <taxon>Synechococcales</taxon>
        <taxon>Prochlorococcaceae</taxon>
        <taxon>Prochlorococcus</taxon>
    </lineage>
</organism>
<protein>
    <submittedName>
        <fullName evidence="8">Na+/proline symporter</fullName>
    </submittedName>
</protein>
<comment type="subcellular location">
    <subcellularLocation>
        <location evidence="1">Membrane</location>
        <topology evidence="1">Multi-pass membrane protein</topology>
    </subcellularLocation>
</comment>
<feature type="transmembrane region" description="Helical" evidence="7">
    <location>
        <begin position="296"/>
        <end position="322"/>
    </location>
</feature>
<dbReference type="GO" id="GO:0005412">
    <property type="term" value="F:D-glucose:sodium symporter activity"/>
    <property type="evidence" value="ECO:0007669"/>
    <property type="project" value="TreeGrafter"/>
</dbReference>
<proteinExistence type="inferred from homology"/>
<feature type="transmembrane region" description="Helical" evidence="7">
    <location>
        <begin position="471"/>
        <end position="492"/>
    </location>
</feature>
<name>Q7VA33_PROMA</name>
<keyword evidence="4 7" id="KW-1133">Transmembrane helix</keyword>
<dbReference type="AlphaFoldDB" id="Q7VA33"/>
<sequence length="587" mass="64965">MALIDWMVLSFYLMLSLFLGLVLSRRNNSEDDYFIAGRKLTGWLAGASMAATTFSIDTPLYVAGLVGTRGLAGNWEWWSFGLAHVAMTVVFAPMWRRSGVLTDAAFTELRYGGSAAAWLRGIKAFLLSVPINCIGIGYAFLAMRKVAEALGMVDGHRVIGSVTDTFLLLLIVAFFMLVYTAVGGLWAVVVNDFVQLLLALVGAFVLAFTVINASGGMSQMIAGLEALDRPELLSIFPWTWTQDGFQWIGKAGISAATFIAFLSLQWWSFRRSDGGGEFIQRLLATKDEQQATLAGWVFLCVNYLLRSWLWIVVGLSALVLLPSQQDWELSYPTLAIEYLPPVVLGIVIVSLVAAFMSTVSTSLNWGASYLTHDLYKRFIRPEASQKELILMGQITCLLLLVVGIITALISDSIGSIFRLVIAIGTGPGVVLVLRWFWWRINAISELAAMICGFFIGFTTSVVPIFRIEDYGIKLMVTTILTAIVWLIALALTPPESDEVLEKFVRLVRPPGPGWARLRKRFEIVPVDSLKELIFRFLLSVGLLFGMLFASGAFLFHQERGGWISLVIAVFCLFTMKRKSLSSVFSLR</sequence>
<feature type="transmembrane region" description="Helical" evidence="7">
    <location>
        <begin position="244"/>
        <end position="264"/>
    </location>
</feature>
<evidence type="ECO:0000313" key="8">
    <source>
        <dbReference type="EMBL" id="AAQ00679.1"/>
    </source>
</evidence>
<dbReference type="CDD" id="cd11477">
    <property type="entry name" value="SLC5sbd_u1"/>
    <property type="match status" value="1"/>
</dbReference>
<feature type="transmembrane region" description="Helical" evidence="7">
    <location>
        <begin position="532"/>
        <end position="555"/>
    </location>
</feature>
<dbReference type="Pfam" id="PF00474">
    <property type="entry name" value="SSF"/>
    <property type="match status" value="1"/>
</dbReference>
<evidence type="ECO:0000256" key="1">
    <source>
        <dbReference type="ARBA" id="ARBA00004141"/>
    </source>
</evidence>
<dbReference type="InterPro" id="IPR001734">
    <property type="entry name" value="Na/solute_symporter"/>
</dbReference>
<feature type="transmembrane region" description="Helical" evidence="7">
    <location>
        <begin position="77"/>
        <end position="95"/>
    </location>
</feature>
<dbReference type="STRING" id="167539.Pro_1635"/>
<dbReference type="GO" id="GO:0005886">
    <property type="term" value="C:plasma membrane"/>
    <property type="evidence" value="ECO:0007669"/>
    <property type="project" value="TreeGrafter"/>
</dbReference>
<evidence type="ECO:0000313" key="9">
    <source>
        <dbReference type="Proteomes" id="UP000001420"/>
    </source>
</evidence>
<evidence type="ECO:0000256" key="7">
    <source>
        <dbReference type="SAM" id="Phobius"/>
    </source>
</evidence>
<dbReference type="PANTHER" id="PTHR11819:SF77">
    <property type="entry name" value="SODIUM_GLUCOSE COTRANSPORT PROTEIN"/>
    <property type="match status" value="1"/>
</dbReference>
<feature type="transmembrane region" description="Helical" evidence="7">
    <location>
        <begin position="388"/>
        <end position="410"/>
    </location>
</feature>
<dbReference type="HOGENOM" id="CLU_019510_0_0_3"/>
<dbReference type="EMBL" id="AE017126">
    <property type="protein sequence ID" value="AAQ00679.1"/>
    <property type="molecule type" value="Genomic_DNA"/>
</dbReference>
<dbReference type="PANTHER" id="PTHR11819">
    <property type="entry name" value="SOLUTE CARRIER FAMILY 5"/>
    <property type="match status" value="1"/>
</dbReference>
<evidence type="ECO:0000256" key="6">
    <source>
        <dbReference type="RuleBase" id="RU362091"/>
    </source>
</evidence>
<evidence type="ECO:0000256" key="5">
    <source>
        <dbReference type="ARBA" id="ARBA00023136"/>
    </source>
</evidence>
<accession>Q7VA33</accession>